<feature type="transmembrane region" description="Helical" evidence="1">
    <location>
        <begin position="82"/>
        <end position="104"/>
    </location>
</feature>
<accession>A0A915L4J5</accession>
<keyword evidence="1" id="KW-0472">Membrane</keyword>
<dbReference type="Proteomes" id="UP000887565">
    <property type="component" value="Unplaced"/>
</dbReference>
<sequence length="221" mass="24523">MNHLLSKSGESFQAIIPEEQQVEAPHHTSKIGARRILRLFRGLRYTLLLQLLIALSIISFGFACTMLGGVGPHAAKASPSCIFGTGIWVGSVALLSTIVGYMALKRRQGQKGFMVPYMILNILCCLTDAVLIFFSTVWISNNIFLWHFQGNPEALIAIILNSMLIIFAIFHVVASITSSAYMCFNLCEKDQRLVVLYAPPTTSRRSEQENGEVSILDRNND</sequence>
<dbReference type="AlphaFoldDB" id="A0A915L4J5"/>
<proteinExistence type="predicted"/>
<feature type="transmembrane region" description="Helical" evidence="1">
    <location>
        <begin position="154"/>
        <end position="174"/>
    </location>
</feature>
<evidence type="ECO:0000313" key="2">
    <source>
        <dbReference type="Proteomes" id="UP000887565"/>
    </source>
</evidence>
<feature type="transmembrane region" description="Helical" evidence="1">
    <location>
        <begin position="116"/>
        <end position="139"/>
    </location>
</feature>
<name>A0A915L4J5_ROMCU</name>
<protein>
    <submittedName>
        <fullName evidence="3">Uncharacterized protein</fullName>
    </submittedName>
</protein>
<evidence type="ECO:0000313" key="3">
    <source>
        <dbReference type="WBParaSite" id="nRc.2.0.1.t44700-RA"/>
    </source>
</evidence>
<keyword evidence="2" id="KW-1185">Reference proteome</keyword>
<organism evidence="2 3">
    <name type="scientific">Romanomermis culicivorax</name>
    <name type="common">Nematode worm</name>
    <dbReference type="NCBI Taxonomy" id="13658"/>
    <lineage>
        <taxon>Eukaryota</taxon>
        <taxon>Metazoa</taxon>
        <taxon>Ecdysozoa</taxon>
        <taxon>Nematoda</taxon>
        <taxon>Enoplea</taxon>
        <taxon>Dorylaimia</taxon>
        <taxon>Mermithida</taxon>
        <taxon>Mermithoidea</taxon>
        <taxon>Mermithidae</taxon>
        <taxon>Romanomermis</taxon>
    </lineage>
</organism>
<evidence type="ECO:0000256" key="1">
    <source>
        <dbReference type="SAM" id="Phobius"/>
    </source>
</evidence>
<reference evidence="3" key="1">
    <citation type="submission" date="2022-11" db="UniProtKB">
        <authorList>
            <consortium name="WormBaseParasite"/>
        </authorList>
    </citation>
    <scope>IDENTIFICATION</scope>
</reference>
<dbReference type="WBParaSite" id="nRc.2.0.1.t44700-RA">
    <property type="protein sequence ID" value="nRc.2.0.1.t44700-RA"/>
    <property type="gene ID" value="nRc.2.0.1.g44700"/>
</dbReference>
<keyword evidence="1" id="KW-1133">Transmembrane helix</keyword>
<feature type="transmembrane region" description="Helical" evidence="1">
    <location>
        <begin position="45"/>
        <end position="70"/>
    </location>
</feature>
<keyword evidence="1" id="KW-0812">Transmembrane</keyword>